<dbReference type="RefSeq" id="WP_039717204.1">
    <property type="nucleotide sequence ID" value="NZ_JTJC03000004.1"/>
</dbReference>
<proteinExistence type="predicted"/>
<evidence type="ECO:0000313" key="1">
    <source>
        <dbReference type="EMBL" id="NHC36075.1"/>
    </source>
</evidence>
<sequence length="97" mass="10637">MALKPDDEFKHRLLPQATTLVEKAVGTANSVVLEALLDACYLLENSSNSDAPIVAIERDVRTDTGTYHLFVRRLSTSIPAGKFQILIVRELASGLIQ</sequence>
<protein>
    <submittedName>
        <fullName evidence="1">Uncharacterized protein</fullName>
    </submittedName>
</protein>
<dbReference type="EMBL" id="JTJC03000004">
    <property type="protein sequence ID" value="NHC36075.1"/>
    <property type="molecule type" value="Genomic_DNA"/>
</dbReference>
<dbReference type="AlphaFoldDB" id="A0A9X5I5J0"/>
<evidence type="ECO:0000313" key="2">
    <source>
        <dbReference type="Proteomes" id="UP000031532"/>
    </source>
</evidence>
<dbReference type="Proteomes" id="UP000031532">
    <property type="component" value="Unassembled WGS sequence"/>
</dbReference>
<comment type="caution">
    <text evidence="1">The sequence shown here is derived from an EMBL/GenBank/DDBJ whole genome shotgun (WGS) entry which is preliminary data.</text>
</comment>
<organism evidence="1 2">
    <name type="scientific">Scytonema millei VB511283</name>
    <dbReference type="NCBI Taxonomy" id="1245923"/>
    <lineage>
        <taxon>Bacteria</taxon>
        <taxon>Bacillati</taxon>
        <taxon>Cyanobacteriota</taxon>
        <taxon>Cyanophyceae</taxon>
        <taxon>Nostocales</taxon>
        <taxon>Scytonemataceae</taxon>
        <taxon>Scytonema</taxon>
    </lineage>
</organism>
<accession>A0A9X5I5J0</accession>
<keyword evidence="2" id="KW-1185">Reference proteome</keyword>
<reference evidence="1 2" key="1">
    <citation type="journal article" date="2015" name="Genome Announc.">
        <title>Draft Genome Sequence of the Terrestrial Cyanobacterium Scytonema millei VB511283, Isolated from Eastern India.</title>
        <authorList>
            <person name="Sen D."/>
            <person name="Chandrababunaidu M.M."/>
            <person name="Singh D."/>
            <person name="Sanghi N."/>
            <person name="Ghorai A."/>
            <person name="Mishra G.P."/>
            <person name="Madduluri M."/>
            <person name="Adhikary S.P."/>
            <person name="Tripathy S."/>
        </authorList>
    </citation>
    <scope>NUCLEOTIDE SEQUENCE [LARGE SCALE GENOMIC DNA]</scope>
    <source>
        <strain evidence="1 2">VB511283</strain>
    </source>
</reference>
<gene>
    <name evidence="1" type="ORF">QH73_0015720</name>
</gene>
<dbReference type="OrthoDB" id="583027at2"/>
<name>A0A9X5I5J0_9CYAN</name>